<dbReference type="PANTHER" id="PTHR30036">
    <property type="entry name" value="D-XYLOSE-BINDING PERIPLASMIC PROTEIN"/>
    <property type="match status" value="1"/>
</dbReference>
<dbReference type="InterPro" id="IPR050555">
    <property type="entry name" value="Bact_Solute-Bind_Prot2"/>
</dbReference>
<dbReference type="GO" id="GO:0042882">
    <property type="term" value="P:L-arabinose transmembrane transport"/>
    <property type="evidence" value="ECO:0007669"/>
    <property type="project" value="InterPro"/>
</dbReference>
<dbReference type="Gene3D" id="3.40.50.2300">
    <property type="match status" value="2"/>
</dbReference>
<dbReference type="GO" id="GO:0030288">
    <property type="term" value="C:outer membrane-bounded periplasmic space"/>
    <property type="evidence" value="ECO:0007669"/>
    <property type="project" value="TreeGrafter"/>
</dbReference>
<evidence type="ECO:0000313" key="3">
    <source>
        <dbReference type="EMBL" id="MBJ7604149.1"/>
    </source>
</evidence>
<sequence length="339" mass="34688">MSHSHPGRGLQLRVVASLAGLVLLACGGSGSGSSSSAKKPLLVAIYKSGTQQYFIDQATGFKAQATQLGADTKVYDVALDGNKAVNTVNDAIAAGASGIGITVPDQKIGPAVARAAKDAKIPLVATDDAISDSSGAPVPFVGFDGRDMGTKVGQEAGKELATDGWLKDSSKKVAALVVEAPTVSVIVDRTTAEREQLKKAGMTADQLITVPYSGETDSALQAAGPVLTAHPQITNWVVVGGNDEGVKGTLLALQNAGIKPDNVIGVGLGAYEACKPWAASQPSGFKSALYISGKDVGQAAAKVLYDNVKNNTKLPAKTIAKTTIVNKDNYKQVGVACTQ</sequence>
<comment type="subcellular location">
    <subcellularLocation>
        <location evidence="1">Cell envelope</location>
    </subcellularLocation>
</comment>
<dbReference type="InterPro" id="IPR026266">
    <property type="entry name" value="AraF"/>
</dbReference>
<comment type="caution">
    <text evidence="3">The sequence shown here is derived from an EMBL/GenBank/DDBJ whole genome shotgun (WGS) entry which is preliminary data.</text>
</comment>
<reference evidence="3 4" key="1">
    <citation type="submission" date="2020-10" db="EMBL/GenBank/DDBJ databases">
        <title>Ca. Dormibacterota MAGs.</title>
        <authorList>
            <person name="Montgomery K."/>
        </authorList>
    </citation>
    <scope>NUCLEOTIDE SEQUENCE [LARGE SCALE GENOMIC DNA]</scope>
    <source>
        <strain evidence="3">SC8811_S16_3</strain>
    </source>
</reference>
<evidence type="ECO:0000313" key="4">
    <source>
        <dbReference type="Proteomes" id="UP000620075"/>
    </source>
</evidence>
<dbReference type="AlphaFoldDB" id="A0A934KCW8"/>
<name>A0A934KCW8_9BACT</name>
<dbReference type="EMBL" id="JAEKNQ010000054">
    <property type="protein sequence ID" value="MBJ7604149.1"/>
    <property type="molecule type" value="Genomic_DNA"/>
</dbReference>
<dbReference type="InterPro" id="IPR028082">
    <property type="entry name" value="Peripla_BP_I"/>
</dbReference>
<organism evidence="3 4">
    <name type="scientific">Candidatus Dormiibacter inghamiae</name>
    <dbReference type="NCBI Taxonomy" id="3127013"/>
    <lineage>
        <taxon>Bacteria</taxon>
        <taxon>Bacillati</taxon>
        <taxon>Candidatus Dormiibacterota</taxon>
        <taxon>Candidatus Dormibacteria</taxon>
        <taxon>Candidatus Dormibacterales</taxon>
        <taxon>Candidatus Dormibacteraceae</taxon>
        <taxon>Candidatus Dormiibacter</taxon>
    </lineage>
</organism>
<dbReference type="GO" id="GO:0030246">
    <property type="term" value="F:carbohydrate binding"/>
    <property type="evidence" value="ECO:0007669"/>
    <property type="project" value="TreeGrafter"/>
</dbReference>
<protein>
    <submittedName>
        <fullName evidence="3">Substrate-binding domain-containing protein</fullName>
    </submittedName>
</protein>
<dbReference type="RefSeq" id="WP_338181293.1">
    <property type="nucleotide sequence ID" value="NZ_JAEKNQ010000054.1"/>
</dbReference>
<dbReference type="InterPro" id="IPR025997">
    <property type="entry name" value="SBP_2_dom"/>
</dbReference>
<dbReference type="Proteomes" id="UP000620075">
    <property type="component" value="Unassembled WGS sequence"/>
</dbReference>
<gene>
    <name evidence="3" type="ORF">JF888_13300</name>
</gene>
<dbReference type="Pfam" id="PF13407">
    <property type="entry name" value="Peripla_BP_4"/>
    <property type="match status" value="1"/>
</dbReference>
<dbReference type="SUPFAM" id="SSF53822">
    <property type="entry name" value="Periplasmic binding protein-like I"/>
    <property type="match status" value="1"/>
</dbReference>
<dbReference type="PIRSF" id="PIRSF002816">
    <property type="entry name" value="AraF"/>
    <property type="match status" value="1"/>
</dbReference>
<proteinExistence type="predicted"/>
<feature type="domain" description="Periplasmic binding protein" evidence="2">
    <location>
        <begin position="45"/>
        <end position="310"/>
    </location>
</feature>
<accession>A0A934KCW8</accession>
<evidence type="ECO:0000256" key="1">
    <source>
        <dbReference type="ARBA" id="ARBA00004196"/>
    </source>
</evidence>
<evidence type="ECO:0000259" key="2">
    <source>
        <dbReference type="Pfam" id="PF13407"/>
    </source>
</evidence>